<organism evidence="2 3">
    <name type="scientific">Kribbella kalugense</name>
    <dbReference type="NCBI Taxonomy" id="2512221"/>
    <lineage>
        <taxon>Bacteria</taxon>
        <taxon>Bacillati</taxon>
        <taxon>Actinomycetota</taxon>
        <taxon>Actinomycetes</taxon>
        <taxon>Propionibacteriales</taxon>
        <taxon>Kribbellaceae</taxon>
        <taxon>Kribbella</taxon>
    </lineage>
</organism>
<reference evidence="2 3" key="1">
    <citation type="submission" date="2019-03" db="EMBL/GenBank/DDBJ databases">
        <title>Genomic Encyclopedia of Type Strains, Phase III (KMG-III): the genomes of soil and plant-associated and newly described type strains.</title>
        <authorList>
            <person name="Whitman W."/>
        </authorList>
    </citation>
    <scope>NUCLEOTIDE SEQUENCE [LARGE SCALE GENOMIC DNA]</scope>
    <source>
        <strain evidence="2 3">VKM Ac-2570</strain>
    </source>
</reference>
<sequence length="169" mass="18571">MAIRESGELGVAHADQRPDYSLALEEARRTLDHQRDDLKSIRDRSVAVLGIASVSASVAGGLSTTKAASPRGSGWAYGAGGCLALIIAITLLIAWPRKVVFNQNGAKIIRWIDLGTPDIQTRAQRNLAIYMQRQYNNNELLLDRMLRGLQIDIILLAVQLGLLAIDLWR</sequence>
<keyword evidence="1" id="KW-0472">Membrane</keyword>
<protein>
    <submittedName>
        <fullName evidence="2">Uncharacterized protein</fullName>
    </submittedName>
</protein>
<comment type="caution">
    <text evidence="2">The sequence shown here is derived from an EMBL/GenBank/DDBJ whole genome shotgun (WGS) entry which is preliminary data.</text>
</comment>
<dbReference type="EMBL" id="SODF01000001">
    <property type="protein sequence ID" value="TDW22671.1"/>
    <property type="molecule type" value="Genomic_DNA"/>
</dbReference>
<keyword evidence="1" id="KW-0812">Transmembrane</keyword>
<feature type="transmembrane region" description="Helical" evidence="1">
    <location>
        <begin position="75"/>
        <end position="95"/>
    </location>
</feature>
<keyword evidence="1" id="KW-1133">Transmembrane helix</keyword>
<gene>
    <name evidence="2" type="ORF">EV650_1509</name>
</gene>
<keyword evidence="3" id="KW-1185">Reference proteome</keyword>
<proteinExistence type="predicted"/>
<dbReference type="RefSeq" id="WP_134116686.1">
    <property type="nucleotide sequence ID" value="NZ_SODF01000001.1"/>
</dbReference>
<evidence type="ECO:0000313" key="3">
    <source>
        <dbReference type="Proteomes" id="UP000295447"/>
    </source>
</evidence>
<evidence type="ECO:0000256" key="1">
    <source>
        <dbReference type="SAM" id="Phobius"/>
    </source>
</evidence>
<evidence type="ECO:0000313" key="2">
    <source>
        <dbReference type="EMBL" id="TDW22671.1"/>
    </source>
</evidence>
<accession>A0A4R7ZZK0</accession>
<name>A0A4R7ZZK0_9ACTN</name>
<dbReference type="AlphaFoldDB" id="A0A4R7ZZK0"/>
<feature type="transmembrane region" description="Helical" evidence="1">
    <location>
        <begin position="45"/>
        <end position="63"/>
    </location>
</feature>
<dbReference type="Proteomes" id="UP000295447">
    <property type="component" value="Unassembled WGS sequence"/>
</dbReference>